<dbReference type="PANTHER" id="PTHR24960:SF79">
    <property type="entry name" value="PHOTOSYSTEM I IRON-SULFUR CENTER"/>
    <property type="match status" value="1"/>
</dbReference>
<proteinExistence type="predicted"/>
<evidence type="ECO:0000313" key="10">
    <source>
        <dbReference type="Proteomes" id="UP000236151"/>
    </source>
</evidence>
<dbReference type="InterPro" id="IPR050157">
    <property type="entry name" value="PSI_iron-sulfur_center"/>
</dbReference>
<comment type="function">
    <text evidence="2">Ferredoxins are iron-sulfur proteins that transfer electrons in a wide variety of metabolic reactions.</text>
</comment>
<dbReference type="SUPFAM" id="SSF54862">
    <property type="entry name" value="4Fe-4S ferredoxins"/>
    <property type="match status" value="1"/>
</dbReference>
<evidence type="ECO:0000256" key="6">
    <source>
        <dbReference type="ARBA" id="ARBA00023004"/>
    </source>
</evidence>
<dbReference type="EMBL" id="NIOJ01000060">
    <property type="protein sequence ID" value="PNT95730.1"/>
    <property type="molecule type" value="Genomic_DNA"/>
</dbReference>
<dbReference type="RefSeq" id="WP_103082846.1">
    <property type="nucleotide sequence ID" value="NZ_CP021850.1"/>
</dbReference>
<dbReference type="KEGG" id="cthd:CDO33_12715"/>
<reference evidence="9 10" key="1">
    <citation type="submission" date="2017-06" db="EMBL/GenBank/DDBJ databases">
        <title>Investigating the central metabolism of Clostridium thermosuccinogenes.</title>
        <authorList>
            <person name="Koendjbiharie J.G."/>
            <person name="van Kranenburg R."/>
        </authorList>
    </citation>
    <scope>NUCLEOTIDE SEQUENCE [LARGE SCALE GENOMIC DNA]</scope>
    <source>
        <strain evidence="9 10">DSM 5806</strain>
    </source>
</reference>
<dbReference type="GO" id="GO:0046872">
    <property type="term" value="F:metal ion binding"/>
    <property type="evidence" value="ECO:0007669"/>
    <property type="project" value="UniProtKB-KW"/>
</dbReference>
<evidence type="ECO:0000256" key="7">
    <source>
        <dbReference type="ARBA" id="ARBA00023014"/>
    </source>
</evidence>
<dbReference type="PANTHER" id="PTHR24960">
    <property type="entry name" value="PHOTOSYSTEM I IRON-SULFUR CENTER-RELATED"/>
    <property type="match status" value="1"/>
</dbReference>
<keyword evidence="10" id="KW-1185">Reference proteome</keyword>
<evidence type="ECO:0000256" key="1">
    <source>
        <dbReference type="ARBA" id="ARBA00001966"/>
    </source>
</evidence>
<organism evidence="9 10">
    <name type="scientific">Clostridium thermosuccinogenes</name>
    <dbReference type="NCBI Taxonomy" id="84032"/>
    <lineage>
        <taxon>Bacteria</taxon>
        <taxon>Bacillati</taxon>
        <taxon>Bacillota</taxon>
        <taxon>Clostridia</taxon>
        <taxon>Eubacteriales</taxon>
        <taxon>Clostridiaceae</taxon>
        <taxon>Clostridium</taxon>
    </lineage>
</organism>
<evidence type="ECO:0000313" key="9">
    <source>
        <dbReference type="EMBL" id="PNT95730.1"/>
    </source>
</evidence>
<dbReference type="PROSITE" id="PS00198">
    <property type="entry name" value="4FE4S_FER_1"/>
    <property type="match status" value="2"/>
</dbReference>
<evidence type="ECO:0000256" key="5">
    <source>
        <dbReference type="ARBA" id="ARBA00022723"/>
    </source>
</evidence>
<name>A0A2K2EZZ9_9CLOT</name>
<dbReference type="Proteomes" id="UP000236151">
    <property type="component" value="Unassembled WGS sequence"/>
</dbReference>
<feature type="domain" description="4Fe-4S ferredoxin-type" evidence="8">
    <location>
        <begin position="2"/>
        <end position="31"/>
    </location>
</feature>
<dbReference type="Gene3D" id="3.30.70.20">
    <property type="match status" value="2"/>
</dbReference>
<dbReference type="InterPro" id="IPR017896">
    <property type="entry name" value="4Fe4S_Fe-S-bd"/>
</dbReference>
<sequence>MKKAVVNQAECVACGVCEKNCPRKAITIFHGIYAEVNEDLCVGCKRCQKVCPASVIQVVQKEVAS</sequence>
<dbReference type="GO" id="GO:0051539">
    <property type="term" value="F:4 iron, 4 sulfur cluster binding"/>
    <property type="evidence" value="ECO:0007669"/>
    <property type="project" value="UniProtKB-KW"/>
</dbReference>
<keyword evidence="6" id="KW-0408">Iron</keyword>
<keyword evidence="7" id="KW-0411">Iron-sulfur</keyword>
<dbReference type="AlphaFoldDB" id="A0A2K2EZZ9"/>
<evidence type="ECO:0000256" key="2">
    <source>
        <dbReference type="ARBA" id="ARBA00003532"/>
    </source>
</evidence>
<keyword evidence="5" id="KW-0479">Metal-binding</keyword>
<feature type="domain" description="4Fe-4S ferredoxin-type" evidence="8">
    <location>
        <begin position="32"/>
        <end position="61"/>
    </location>
</feature>
<accession>A0A2K2EZZ9</accession>
<dbReference type="OrthoDB" id="9804603at2"/>
<comment type="cofactor">
    <cofactor evidence="1">
        <name>[4Fe-4S] cluster</name>
        <dbReference type="ChEBI" id="CHEBI:49883"/>
    </cofactor>
</comment>
<keyword evidence="4" id="KW-0004">4Fe-4S</keyword>
<evidence type="ECO:0000256" key="4">
    <source>
        <dbReference type="ARBA" id="ARBA00022485"/>
    </source>
</evidence>
<dbReference type="Pfam" id="PF14697">
    <property type="entry name" value="Fer4_21"/>
    <property type="match status" value="1"/>
</dbReference>
<dbReference type="PROSITE" id="PS51379">
    <property type="entry name" value="4FE4S_FER_2"/>
    <property type="match status" value="2"/>
</dbReference>
<gene>
    <name evidence="9" type="ORF">CDQ84_16540</name>
</gene>
<comment type="caution">
    <text evidence="9">The sequence shown here is derived from an EMBL/GenBank/DDBJ whole genome shotgun (WGS) entry which is preliminary data.</text>
</comment>
<dbReference type="InterPro" id="IPR017900">
    <property type="entry name" value="4Fe4S_Fe_S_CS"/>
</dbReference>
<protein>
    <recommendedName>
        <fullName evidence="3">Ferredoxin</fullName>
    </recommendedName>
</protein>
<evidence type="ECO:0000256" key="3">
    <source>
        <dbReference type="ARBA" id="ARBA00013529"/>
    </source>
</evidence>
<evidence type="ECO:0000259" key="8">
    <source>
        <dbReference type="PROSITE" id="PS51379"/>
    </source>
</evidence>